<feature type="transmembrane region" description="Helical" evidence="1">
    <location>
        <begin position="25"/>
        <end position="46"/>
    </location>
</feature>
<keyword evidence="1" id="KW-1133">Transmembrane helix</keyword>
<dbReference type="Proteomes" id="UP000078512">
    <property type="component" value="Unassembled WGS sequence"/>
</dbReference>
<keyword evidence="3" id="KW-1185">Reference proteome</keyword>
<organism evidence="2 3">
    <name type="scientific">Linnemannia elongata AG-77</name>
    <dbReference type="NCBI Taxonomy" id="1314771"/>
    <lineage>
        <taxon>Eukaryota</taxon>
        <taxon>Fungi</taxon>
        <taxon>Fungi incertae sedis</taxon>
        <taxon>Mucoromycota</taxon>
        <taxon>Mortierellomycotina</taxon>
        <taxon>Mortierellomycetes</taxon>
        <taxon>Mortierellales</taxon>
        <taxon>Mortierellaceae</taxon>
        <taxon>Linnemannia</taxon>
    </lineage>
</organism>
<keyword evidence="1" id="KW-0812">Transmembrane</keyword>
<gene>
    <name evidence="2" type="ORF">K457DRAFT_125243</name>
</gene>
<reference evidence="2 3" key="1">
    <citation type="submission" date="2016-05" db="EMBL/GenBank/DDBJ databases">
        <title>Genome sequencing reveals origins of a unique bacterial endosymbiosis in the earliest lineages of terrestrial Fungi.</title>
        <authorList>
            <consortium name="DOE Joint Genome Institute"/>
            <person name="Uehling J."/>
            <person name="Gryganskyi A."/>
            <person name="Hameed K."/>
            <person name="Tschaplinski T."/>
            <person name="Misztal P."/>
            <person name="Wu S."/>
            <person name="Desiro A."/>
            <person name="Vande Pol N."/>
            <person name="Du Z.-Y."/>
            <person name="Zienkiewicz A."/>
            <person name="Zienkiewicz K."/>
            <person name="Morin E."/>
            <person name="Tisserant E."/>
            <person name="Splivallo R."/>
            <person name="Hainaut M."/>
            <person name="Henrissat B."/>
            <person name="Ohm R."/>
            <person name="Kuo A."/>
            <person name="Yan J."/>
            <person name="Lipzen A."/>
            <person name="Nolan M."/>
            <person name="Labutti K."/>
            <person name="Barry K."/>
            <person name="Goldstein A."/>
            <person name="Labbe J."/>
            <person name="Schadt C."/>
            <person name="Tuskan G."/>
            <person name="Grigoriev I."/>
            <person name="Martin F."/>
            <person name="Vilgalys R."/>
            <person name="Bonito G."/>
        </authorList>
    </citation>
    <scope>NUCLEOTIDE SEQUENCE [LARGE SCALE GENOMIC DNA]</scope>
    <source>
        <strain evidence="2 3">AG-77</strain>
    </source>
</reference>
<evidence type="ECO:0000313" key="2">
    <source>
        <dbReference type="EMBL" id="OAQ30061.1"/>
    </source>
</evidence>
<keyword evidence="1" id="KW-0472">Membrane</keyword>
<sequence>MDQTDSEQLVVGQDARDRRRRLIKWLTIGLTVLVVITISVTVAYPLTKRPPRRRFEAPTTLVIEDKSVHLVFGEGEGNMVTEAIIEVSYVVDRVTVHMYETIISDRADYDNKDKVYDPVVKFDTTRSDTGTLVRYTVGSKYHPEDSAHFKLTVLIPPFFDGDLTIDGTTLDIKTWRLGTANLRLLHLSTDVGNITFHNGSRIDPGYGIYQPTMRTKALYTNIRQHGSIYFSAPMLAQEYPHDFHAHIETREGDIIFEAVTNMFNAMPYGNQPWDRKDMTDTLHYFNVVAHKGNIHFDVRFDGVVRGPWYAGMTRVDAKAEAGSVQGHMEVGWLVNVFIDLQATQGCVLRLSDNYEGPLTVISSTGNATVVPTPNNTHIYKDLRPQQRGLKHIFKSNDGELLGIGTLSIKTTHGDAGLYFEDYNY</sequence>
<dbReference type="EMBL" id="KV442037">
    <property type="protein sequence ID" value="OAQ30061.1"/>
    <property type="molecule type" value="Genomic_DNA"/>
</dbReference>
<dbReference type="AlphaFoldDB" id="A0A197K037"/>
<proteinExistence type="predicted"/>
<accession>A0A197K037</accession>
<evidence type="ECO:0000256" key="1">
    <source>
        <dbReference type="SAM" id="Phobius"/>
    </source>
</evidence>
<evidence type="ECO:0000313" key="3">
    <source>
        <dbReference type="Proteomes" id="UP000078512"/>
    </source>
</evidence>
<dbReference type="OrthoDB" id="2392228at2759"/>
<protein>
    <submittedName>
        <fullName evidence="2">Uncharacterized protein</fullName>
    </submittedName>
</protein>
<name>A0A197K037_9FUNG</name>